<sequence>MKAHTPQSSKAVLAQMVLPNQTNPGGKIHGGEIMKMMDSAAGVAAQKYARSNVVTARVDELIFHKPVTIGQLVTCQAQVIYTGNTSMEVFVMVEVEDLIDEQESFIAQTAFFTMVSLDANGRPQKVPPIEIDPEDAYSCKLYEEGKKRHEIIHRRKNQNLRGIKSFREE</sequence>
<gene>
    <name evidence="5" type="ORF">H8730_12495</name>
</gene>
<dbReference type="PANTHER" id="PTHR11049:SF24">
    <property type="entry name" value="CYTOSOLIC ACYL COENZYME A THIOESTER HYDROLASE"/>
    <property type="match status" value="1"/>
</dbReference>
<evidence type="ECO:0000256" key="1">
    <source>
        <dbReference type="ARBA" id="ARBA00010458"/>
    </source>
</evidence>
<dbReference type="InterPro" id="IPR006683">
    <property type="entry name" value="Thioestr_dom"/>
</dbReference>
<name>A0A926DVB1_9FIRM</name>
<dbReference type="SUPFAM" id="SSF54637">
    <property type="entry name" value="Thioesterase/thiol ester dehydrase-isomerase"/>
    <property type="match status" value="1"/>
</dbReference>
<feature type="domain" description="HotDog ACOT-type" evidence="4">
    <location>
        <begin position="7"/>
        <end position="120"/>
    </location>
</feature>
<dbReference type="PROSITE" id="PS51770">
    <property type="entry name" value="HOTDOG_ACOT"/>
    <property type="match status" value="1"/>
</dbReference>
<proteinExistence type="inferred from homology"/>
<evidence type="ECO:0000256" key="3">
    <source>
        <dbReference type="PROSITE-ProRule" id="PRU01106"/>
    </source>
</evidence>
<dbReference type="InterPro" id="IPR040170">
    <property type="entry name" value="Cytosol_ACT"/>
</dbReference>
<dbReference type="InterPro" id="IPR033120">
    <property type="entry name" value="HOTDOG_ACOT"/>
</dbReference>
<dbReference type="RefSeq" id="WP_177718816.1">
    <property type="nucleotide sequence ID" value="NZ_JACRSQ010000020.1"/>
</dbReference>
<keyword evidence="2 3" id="KW-0378">Hydrolase</keyword>
<evidence type="ECO:0000313" key="5">
    <source>
        <dbReference type="EMBL" id="MBC8544357.1"/>
    </source>
</evidence>
<accession>A0A926DVB1</accession>
<dbReference type="InterPro" id="IPR029069">
    <property type="entry name" value="HotDog_dom_sf"/>
</dbReference>
<protein>
    <submittedName>
        <fullName evidence="5">Acyl-CoA thioesterase</fullName>
    </submittedName>
</protein>
<dbReference type="Pfam" id="PF03061">
    <property type="entry name" value="4HBT"/>
    <property type="match status" value="1"/>
</dbReference>
<evidence type="ECO:0000256" key="2">
    <source>
        <dbReference type="ARBA" id="ARBA00022801"/>
    </source>
</evidence>
<dbReference type="Proteomes" id="UP000657006">
    <property type="component" value="Unassembled WGS sequence"/>
</dbReference>
<keyword evidence="6" id="KW-1185">Reference proteome</keyword>
<dbReference type="GO" id="GO:0005829">
    <property type="term" value="C:cytosol"/>
    <property type="evidence" value="ECO:0007669"/>
    <property type="project" value="TreeGrafter"/>
</dbReference>
<dbReference type="Gene3D" id="3.10.129.10">
    <property type="entry name" value="Hotdog Thioesterase"/>
    <property type="match status" value="1"/>
</dbReference>
<dbReference type="GO" id="GO:0052816">
    <property type="term" value="F:long-chain fatty acyl-CoA hydrolase activity"/>
    <property type="evidence" value="ECO:0007669"/>
    <property type="project" value="TreeGrafter"/>
</dbReference>
<reference evidence="5" key="1">
    <citation type="submission" date="2020-08" db="EMBL/GenBank/DDBJ databases">
        <title>Genome public.</title>
        <authorList>
            <person name="Liu C."/>
            <person name="Sun Q."/>
        </authorList>
    </citation>
    <scope>NUCLEOTIDE SEQUENCE</scope>
    <source>
        <strain evidence="5">NSJ-32</strain>
    </source>
</reference>
<comment type="caution">
    <text evidence="5">The sequence shown here is derived from an EMBL/GenBank/DDBJ whole genome shotgun (WGS) entry which is preliminary data.</text>
</comment>
<organism evidence="5 6">
    <name type="scientific">Bianquea renquensis</name>
    <dbReference type="NCBI Taxonomy" id="2763661"/>
    <lineage>
        <taxon>Bacteria</taxon>
        <taxon>Bacillati</taxon>
        <taxon>Bacillota</taxon>
        <taxon>Clostridia</taxon>
        <taxon>Eubacteriales</taxon>
        <taxon>Bianqueaceae</taxon>
        <taxon>Bianquea</taxon>
    </lineage>
</organism>
<dbReference type="EMBL" id="JACRSQ010000020">
    <property type="protein sequence ID" value="MBC8544357.1"/>
    <property type="molecule type" value="Genomic_DNA"/>
</dbReference>
<dbReference type="GO" id="GO:0006637">
    <property type="term" value="P:acyl-CoA metabolic process"/>
    <property type="evidence" value="ECO:0007669"/>
    <property type="project" value="TreeGrafter"/>
</dbReference>
<dbReference type="PANTHER" id="PTHR11049">
    <property type="entry name" value="ACYL COENZYME A THIOESTER HYDROLASE"/>
    <property type="match status" value="1"/>
</dbReference>
<evidence type="ECO:0000313" key="6">
    <source>
        <dbReference type="Proteomes" id="UP000657006"/>
    </source>
</evidence>
<dbReference type="GO" id="GO:0009062">
    <property type="term" value="P:fatty acid catabolic process"/>
    <property type="evidence" value="ECO:0007669"/>
    <property type="project" value="TreeGrafter"/>
</dbReference>
<evidence type="ECO:0000259" key="4">
    <source>
        <dbReference type="PROSITE" id="PS51770"/>
    </source>
</evidence>
<dbReference type="CDD" id="cd03442">
    <property type="entry name" value="BFIT_BACH"/>
    <property type="match status" value="1"/>
</dbReference>
<comment type="similarity">
    <text evidence="1">Belongs to the acyl coenzyme A hydrolase family.</text>
</comment>
<dbReference type="AlphaFoldDB" id="A0A926DVB1"/>